<dbReference type="PANTHER" id="PTHR34139:SF1">
    <property type="entry name" value="RNASE MJ1380-RELATED"/>
    <property type="match status" value="1"/>
</dbReference>
<reference evidence="7" key="1">
    <citation type="submission" date="2006-01" db="EMBL/GenBank/DDBJ databases">
        <title>Genome of the cyst-dividing bacterium Ramlibacter tataouinensis.</title>
        <authorList>
            <person name="Barakat M."/>
            <person name="Ortet P."/>
            <person name="De Luca G."/>
            <person name="Jourlin-Castelli C."/>
            <person name="Ansaldi M."/>
            <person name="Py B."/>
            <person name="Fichant G."/>
            <person name="Coutinho P."/>
            <person name="Voulhoux R."/>
            <person name="Bastien O."/>
            <person name="Roy S."/>
            <person name="Marechal E."/>
            <person name="Henrissat B."/>
            <person name="Quentin Y."/>
            <person name="Noirot P."/>
            <person name="Filloux A."/>
            <person name="Mejean V."/>
            <person name="DuBow M."/>
            <person name="Barras F."/>
            <person name="Heulin T."/>
        </authorList>
    </citation>
    <scope>NUCLEOTIDE SEQUENCE [LARGE SCALE GENOMIC DNA]</scope>
    <source>
        <strain evidence="7">ATCC BAA-407 / DSM 14655 / LMG 21543 / TTB310</strain>
    </source>
</reference>
<accession>F5XX09</accession>
<dbReference type="InterPro" id="IPR051813">
    <property type="entry name" value="HepT_RNase_toxin"/>
</dbReference>
<evidence type="ECO:0008006" key="8">
    <source>
        <dbReference type="Google" id="ProtNLM"/>
    </source>
</evidence>
<reference evidence="6 7" key="2">
    <citation type="journal article" date="2011" name="PLoS ONE">
        <title>The Cyst-Dividing Bacterium Ramlibacter tataouinensis TTB310 Genome Reveals a Well-Stocked Toolbox for Adaptation to a Desert Environment.</title>
        <authorList>
            <person name="De Luca G."/>
            <person name="Barakat M."/>
            <person name="Ortet P."/>
            <person name="Fochesato S."/>
            <person name="Jourlin-Castelli C."/>
            <person name="Ansaldi M."/>
            <person name="Py B."/>
            <person name="Fichant G."/>
            <person name="Coutinho P.M."/>
            <person name="Voulhoux R."/>
            <person name="Bastien O."/>
            <person name="Marechal E."/>
            <person name="Henrissat B."/>
            <person name="Quentin Y."/>
            <person name="Noirot P."/>
            <person name="Filloux A."/>
            <person name="Mejean V."/>
            <person name="Dubow M.S."/>
            <person name="Barras F."/>
            <person name="Barbe V."/>
            <person name="Weissenbach J."/>
            <person name="Mihalcescu I."/>
            <person name="Vermeglio A."/>
            <person name="Achouak W."/>
            <person name="Heulin T."/>
        </authorList>
    </citation>
    <scope>NUCLEOTIDE SEQUENCE [LARGE SCALE GENOMIC DNA]</scope>
    <source>
        <strain evidence="7">ATCC BAA-407 / DSM 14655 / LMG 21543 / TTB310</strain>
    </source>
</reference>
<dbReference type="Proteomes" id="UP000008385">
    <property type="component" value="Chromosome"/>
</dbReference>
<organism evidence="6 7">
    <name type="scientific">Ramlibacter tataouinensis (strain ATCC BAA-407 / DSM 14655 / LMG 21543 / TTB310)</name>
    <dbReference type="NCBI Taxonomy" id="365046"/>
    <lineage>
        <taxon>Bacteria</taxon>
        <taxon>Pseudomonadati</taxon>
        <taxon>Pseudomonadota</taxon>
        <taxon>Betaproteobacteria</taxon>
        <taxon>Burkholderiales</taxon>
        <taxon>Comamonadaceae</taxon>
        <taxon>Ramlibacter</taxon>
    </lineage>
</organism>
<protein>
    <recommendedName>
        <fullName evidence="8">DUF86 domain-containing protein</fullName>
    </recommendedName>
</protein>
<dbReference type="OrthoDB" id="4829434at2"/>
<dbReference type="STRING" id="365046.Rta_06900"/>
<evidence type="ECO:0000256" key="3">
    <source>
        <dbReference type="ARBA" id="ARBA00022722"/>
    </source>
</evidence>
<dbReference type="RefSeq" id="WP_013900003.1">
    <property type="nucleotide sequence ID" value="NC_015677.1"/>
</dbReference>
<dbReference type="PANTHER" id="PTHR34139">
    <property type="entry name" value="UPF0331 PROTEIN MJ0127"/>
    <property type="match status" value="1"/>
</dbReference>
<keyword evidence="1" id="KW-0597">Phosphoprotein</keyword>
<evidence type="ECO:0000256" key="4">
    <source>
        <dbReference type="ARBA" id="ARBA00022741"/>
    </source>
</evidence>
<gene>
    <name evidence="6" type="ordered locus">Rta_06900</name>
</gene>
<keyword evidence="4" id="KW-0547">Nucleotide-binding</keyword>
<dbReference type="GO" id="GO:0016787">
    <property type="term" value="F:hydrolase activity"/>
    <property type="evidence" value="ECO:0007669"/>
    <property type="project" value="UniProtKB-KW"/>
</dbReference>
<evidence type="ECO:0000256" key="1">
    <source>
        <dbReference type="ARBA" id="ARBA00022553"/>
    </source>
</evidence>
<dbReference type="GO" id="GO:0000166">
    <property type="term" value="F:nucleotide binding"/>
    <property type="evidence" value="ECO:0007669"/>
    <property type="project" value="UniProtKB-KW"/>
</dbReference>
<dbReference type="HOGENOM" id="CLU_142825_3_0_4"/>
<evidence type="ECO:0000313" key="6">
    <source>
        <dbReference type="EMBL" id="AEG91770.1"/>
    </source>
</evidence>
<dbReference type="eggNOG" id="COG2361">
    <property type="taxonomic scope" value="Bacteria"/>
</dbReference>
<dbReference type="GO" id="GO:0004540">
    <property type="term" value="F:RNA nuclease activity"/>
    <property type="evidence" value="ECO:0007669"/>
    <property type="project" value="InterPro"/>
</dbReference>
<dbReference type="EMBL" id="CP000245">
    <property type="protein sequence ID" value="AEG91770.1"/>
    <property type="molecule type" value="Genomic_DNA"/>
</dbReference>
<evidence type="ECO:0000256" key="5">
    <source>
        <dbReference type="ARBA" id="ARBA00022801"/>
    </source>
</evidence>
<name>F5XX09_RAMTT</name>
<dbReference type="GO" id="GO:0110001">
    <property type="term" value="C:toxin-antitoxin complex"/>
    <property type="evidence" value="ECO:0007669"/>
    <property type="project" value="InterPro"/>
</dbReference>
<sequence>MKAEPRLLDYLHHLREAAQQIRNYTSGMDKAAFLADSRTQQAVFFNFVILGEACARLMAGHADFLARHPQVPWRSIRDMRNQVAHGYFTIDTEVVWRTVQDALPDLLAKLPVVIAAADQQATSGRPPASSAS</sequence>
<dbReference type="InterPro" id="IPR008201">
    <property type="entry name" value="HepT-like"/>
</dbReference>
<keyword evidence="5" id="KW-0378">Hydrolase</keyword>
<evidence type="ECO:0000313" key="7">
    <source>
        <dbReference type="Proteomes" id="UP000008385"/>
    </source>
</evidence>
<keyword evidence="7" id="KW-1185">Reference proteome</keyword>
<dbReference type="Pfam" id="PF01934">
    <property type="entry name" value="HepT-like"/>
    <property type="match status" value="1"/>
</dbReference>
<dbReference type="KEGG" id="rta:Rta_06900"/>
<evidence type="ECO:0000256" key="2">
    <source>
        <dbReference type="ARBA" id="ARBA00022649"/>
    </source>
</evidence>
<proteinExistence type="predicted"/>
<dbReference type="AlphaFoldDB" id="F5XX09"/>
<keyword evidence="2" id="KW-1277">Toxin-antitoxin system</keyword>
<keyword evidence="3" id="KW-0540">Nuclease</keyword>